<accession>A0ABV3P3Y9</accession>
<reference evidence="3 4" key="1">
    <citation type="submission" date="2024-07" db="EMBL/GenBank/DDBJ databases">
        <authorList>
            <person name="Thanompreechachai J."/>
            <person name="Duangmal K."/>
        </authorList>
    </citation>
    <scope>NUCLEOTIDE SEQUENCE [LARGE SCALE GENOMIC DNA]</scope>
    <source>
        <strain evidence="3 4">KCTC 19886</strain>
    </source>
</reference>
<feature type="region of interest" description="Disordered" evidence="1">
    <location>
        <begin position="1"/>
        <end position="38"/>
    </location>
</feature>
<dbReference type="InterPro" id="IPR033469">
    <property type="entry name" value="CYTH-like_dom_sf"/>
</dbReference>
<dbReference type="PANTHER" id="PTHR39339:SF1">
    <property type="entry name" value="CHAD DOMAIN-CONTAINING PROTEIN"/>
    <property type="match status" value="1"/>
</dbReference>
<organism evidence="3 4">
    <name type="scientific">Kineococcus endophyticus</name>
    <dbReference type="NCBI Taxonomy" id="1181883"/>
    <lineage>
        <taxon>Bacteria</taxon>
        <taxon>Bacillati</taxon>
        <taxon>Actinomycetota</taxon>
        <taxon>Actinomycetes</taxon>
        <taxon>Kineosporiales</taxon>
        <taxon>Kineosporiaceae</taxon>
        <taxon>Kineococcus</taxon>
    </lineage>
</organism>
<dbReference type="PANTHER" id="PTHR39339">
    <property type="entry name" value="SLR1444 PROTEIN"/>
    <property type="match status" value="1"/>
</dbReference>
<dbReference type="SUPFAM" id="SSF55154">
    <property type="entry name" value="CYTH-like phosphatases"/>
    <property type="match status" value="1"/>
</dbReference>
<dbReference type="InterPro" id="IPR007899">
    <property type="entry name" value="CHAD_dom"/>
</dbReference>
<keyword evidence="4" id="KW-1185">Reference proteome</keyword>
<dbReference type="PROSITE" id="PS51708">
    <property type="entry name" value="CHAD"/>
    <property type="match status" value="1"/>
</dbReference>
<evidence type="ECO:0000259" key="2">
    <source>
        <dbReference type="PROSITE" id="PS51708"/>
    </source>
</evidence>
<dbReference type="Pfam" id="PF05235">
    <property type="entry name" value="CHAD"/>
    <property type="match status" value="1"/>
</dbReference>
<sequence length="532" mass="57090">MPSPRLALTRTYLAPTPGSAPESALESAPGGGELPGVADVRPEVEVTSEETHWDTSDLALAAAGVSVRRQTAERTSPAPRGWVLELPGRGPRTHEVRQALGRAVRTAPAALQRLTWAAARGRSLGPVLELSTSARQRDLLDAEGDVVARLTTRQVQARALAPEDSSPQTWAEWQVEVVDGRRDLLDAITDAWEALGAEESDRTAQLRTVLDGPDDEDGFDAVSVDDSAGAVVLARLAQDVGWLLSQDPLARIDAPDAVRSLRIAARRLHSVLTTTAPLFAEGATEELRTELAWITGVTTPVRDLDVLAEKLLEDLDEEAAGHTAGSGTGDPAVVADRVRAVLADRAVAAHAAVLEALDSQRYRDLVATLEAFVADPPTLKAARREARKVLLPLVADAHRAARDAYRDVDLDTDLEIDHDVDHVTADDADALARLRDAVAAARDAAGVVAPKVGEAAEEYVDVLKELLDLLDEHADTVLAREFLAGLVEEFGSGAFVLGRLHALEEVRSAVAFHDVEEAWDAANRKKLRKFLK</sequence>
<dbReference type="SMART" id="SM00880">
    <property type="entry name" value="CHAD"/>
    <property type="match status" value="1"/>
</dbReference>
<evidence type="ECO:0000313" key="3">
    <source>
        <dbReference type="EMBL" id="MEW9264344.1"/>
    </source>
</evidence>
<name>A0ABV3P3Y9_9ACTN</name>
<gene>
    <name evidence="3" type="ORF">AB1207_06270</name>
</gene>
<dbReference type="Gene3D" id="1.40.20.10">
    <property type="entry name" value="CHAD domain"/>
    <property type="match status" value="1"/>
</dbReference>
<dbReference type="RefSeq" id="WP_367637012.1">
    <property type="nucleotide sequence ID" value="NZ_JBFNQN010000004.1"/>
</dbReference>
<dbReference type="InterPro" id="IPR038186">
    <property type="entry name" value="CHAD_dom_sf"/>
</dbReference>
<evidence type="ECO:0000256" key="1">
    <source>
        <dbReference type="SAM" id="MobiDB-lite"/>
    </source>
</evidence>
<feature type="domain" description="CHAD" evidence="2">
    <location>
        <begin position="225"/>
        <end position="524"/>
    </location>
</feature>
<dbReference type="CDD" id="cd07374">
    <property type="entry name" value="CYTH-like_Pase"/>
    <property type="match status" value="1"/>
</dbReference>
<proteinExistence type="predicted"/>
<comment type="caution">
    <text evidence="3">The sequence shown here is derived from an EMBL/GenBank/DDBJ whole genome shotgun (WGS) entry which is preliminary data.</text>
</comment>
<evidence type="ECO:0000313" key="4">
    <source>
        <dbReference type="Proteomes" id="UP001555826"/>
    </source>
</evidence>
<dbReference type="EMBL" id="JBFNQN010000004">
    <property type="protein sequence ID" value="MEW9264344.1"/>
    <property type="molecule type" value="Genomic_DNA"/>
</dbReference>
<dbReference type="Proteomes" id="UP001555826">
    <property type="component" value="Unassembled WGS sequence"/>
</dbReference>
<protein>
    <submittedName>
        <fullName evidence="3">CYTH and CHAD domain-containing protein</fullName>
    </submittedName>
</protein>